<dbReference type="RefSeq" id="WP_106290116.1">
    <property type="nucleotide sequence ID" value="NZ_CAWNTC010000140.1"/>
</dbReference>
<dbReference type="InterPro" id="IPR043504">
    <property type="entry name" value="Peptidase_S1_PA_chymotrypsin"/>
</dbReference>
<name>A0A2T1BZF3_9CYAN</name>
<dbReference type="SUPFAM" id="SSF48452">
    <property type="entry name" value="TPR-like"/>
    <property type="match status" value="1"/>
</dbReference>
<feature type="repeat" description="TPR" evidence="3">
    <location>
        <begin position="288"/>
        <end position="321"/>
    </location>
</feature>
<keyword evidence="2 3" id="KW-0802">TPR repeat</keyword>
<dbReference type="OrthoDB" id="9815040at2"/>
<evidence type="ECO:0000256" key="3">
    <source>
        <dbReference type="PROSITE-ProRule" id="PRU00339"/>
    </source>
</evidence>
<dbReference type="Proteomes" id="UP000238762">
    <property type="component" value="Unassembled WGS sequence"/>
</dbReference>
<dbReference type="PANTHER" id="PTHR44858:SF1">
    <property type="entry name" value="UDP-N-ACETYLGLUCOSAMINE--PEPTIDE N-ACETYLGLUCOSAMINYLTRANSFERASE SPINDLY-RELATED"/>
    <property type="match status" value="1"/>
</dbReference>
<dbReference type="PROSITE" id="PS50293">
    <property type="entry name" value="TPR_REGION"/>
    <property type="match status" value="6"/>
</dbReference>
<sequence>MHLKHGLSAALIGTSIALVQSYSQTAHALTAPEVSKIAKQITVRIEYQAGGRKKQGSGFIIKKSDNKYYVVTAYHVVADEAKYSLIAPDGERYTLDKQKINHKEGTDLAVVEFTSSKTYQLAKTGNSDDAPEGTTVYVAGFPAATSTVTSSELYRFLKGEVSANASQPLAEGYSLVYTNPTLGGMSGGPVLNDQGEVIAIHGKAETQAQTSGDSIKIASTGNNLGISVNTFLRLALLDTGVKAPPVQVATAPKADDLYLKGTDLSEKKDYRGAIEAYSKALEINPKYAKAYFDRGNARYYLKEYAQAIADYTQAIALDPKYAFAYYNRGNVRYELKQYDQAIADYTQAIALDPKYAFAYNNRGNVRYELKQYDQAIADYTQAIALDPKYAQAYYNRGNVRKELKQYDQAIADYTQAIALDPKYAFAYNNRGVVRKELKQYDQAIADYTQAIALDPKYAFAYNNRGIVRYELKQYDQAIADYTQAIALDPKLAQAYNNRGFVYYDQKKVDAGISDWRKALSIDSQISDAKLALGVALYNQGQRDEGLRLWREGVKLLGKTPTLQFLKENNAWSNIILKDAAKLLKDPRL</sequence>
<dbReference type="SMART" id="SM00028">
    <property type="entry name" value="TPR"/>
    <property type="match status" value="9"/>
</dbReference>
<feature type="repeat" description="TPR" evidence="3">
    <location>
        <begin position="458"/>
        <end position="491"/>
    </location>
</feature>
<dbReference type="InterPro" id="IPR019734">
    <property type="entry name" value="TPR_rpt"/>
</dbReference>
<dbReference type="SUPFAM" id="SSF50494">
    <property type="entry name" value="Trypsin-like serine proteases"/>
    <property type="match status" value="1"/>
</dbReference>
<dbReference type="InterPro" id="IPR009003">
    <property type="entry name" value="Peptidase_S1_PA"/>
</dbReference>
<accession>A0A2T1BZF3</accession>
<dbReference type="PANTHER" id="PTHR44858">
    <property type="entry name" value="TETRATRICOPEPTIDE REPEAT PROTEIN 6"/>
    <property type="match status" value="1"/>
</dbReference>
<feature type="repeat" description="TPR" evidence="3">
    <location>
        <begin position="492"/>
        <end position="525"/>
    </location>
</feature>
<evidence type="ECO:0000313" key="5">
    <source>
        <dbReference type="Proteomes" id="UP000238762"/>
    </source>
</evidence>
<dbReference type="GO" id="GO:0009279">
    <property type="term" value="C:cell outer membrane"/>
    <property type="evidence" value="ECO:0007669"/>
    <property type="project" value="TreeGrafter"/>
</dbReference>
<feature type="repeat" description="TPR" evidence="3">
    <location>
        <begin position="356"/>
        <end position="389"/>
    </location>
</feature>
<keyword evidence="1" id="KW-0677">Repeat</keyword>
<gene>
    <name evidence="4" type="ORF">C7B64_18430</name>
</gene>
<keyword evidence="5" id="KW-1185">Reference proteome</keyword>
<feature type="repeat" description="TPR" evidence="3">
    <location>
        <begin position="322"/>
        <end position="355"/>
    </location>
</feature>
<organism evidence="4 5">
    <name type="scientific">Merismopedia glauca CCAP 1448/3</name>
    <dbReference type="NCBI Taxonomy" id="1296344"/>
    <lineage>
        <taxon>Bacteria</taxon>
        <taxon>Bacillati</taxon>
        <taxon>Cyanobacteriota</taxon>
        <taxon>Cyanophyceae</taxon>
        <taxon>Synechococcales</taxon>
        <taxon>Merismopediaceae</taxon>
        <taxon>Merismopedia</taxon>
    </lineage>
</organism>
<evidence type="ECO:0000256" key="2">
    <source>
        <dbReference type="ARBA" id="ARBA00022803"/>
    </source>
</evidence>
<protein>
    <submittedName>
        <fullName evidence="4">Uncharacterized protein</fullName>
    </submittedName>
</protein>
<feature type="repeat" description="TPR" evidence="3">
    <location>
        <begin position="424"/>
        <end position="457"/>
    </location>
</feature>
<dbReference type="Gene3D" id="1.25.40.10">
    <property type="entry name" value="Tetratricopeptide repeat domain"/>
    <property type="match status" value="4"/>
</dbReference>
<dbReference type="InterPro" id="IPR011990">
    <property type="entry name" value="TPR-like_helical_dom_sf"/>
</dbReference>
<reference evidence="4 5" key="2">
    <citation type="submission" date="2018-03" db="EMBL/GenBank/DDBJ databases">
        <title>The ancient ancestry and fast evolution of plastids.</title>
        <authorList>
            <person name="Moore K.R."/>
            <person name="Magnabosco C."/>
            <person name="Momper L."/>
            <person name="Gold D.A."/>
            <person name="Bosak T."/>
            <person name="Fournier G.P."/>
        </authorList>
    </citation>
    <scope>NUCLEOTIDE SEQUENCE [LARGE SCALE GENOMIC DNA]</scope>
    <source>
        <strain evidence="4 5">CCAP 1448/3</strain>
    </source>
</reference>
<feature type="repeat" description="TPR" evidence="3">
    <location>
        <begin position="254"/>
        <end position="287"/>
    </location>
</feature>
<dbReference type="Pfam" id="PF13365">
    <property type="entry name" value="Trypsin_2"/>
    <property type="match status" value="1"/>
</dbReference>
<dbReference type="Pfam" id="PF13414">
    <property type="entry name" value="TPR_11"/>
    <property type="match status" value="3"/>
</dbReference>
<dbReference type="GO" id="GO:0046813">
    <property type="term" value="P:receptor-mediated virion attachment to host cell"/>
    <property type="evidence" value="ECO:0007669"/>
    <property type="project" value="TreeGrafter"/>
</dbReference>
<dbReference type="PROSITE" id="PS50005">
    <property type="entry name" value="TPR"/>
    <property type="match status" value="8"/>
</dbReference>
<feature type="repeat" description="TPR" evidence="3">
    <location>
        <begin position="390"/>
        <end position="423"/>
    </location>
</feature>
<dbReference type="InterPro" id="IPR050498">
    <property type="entry name" value="Ycf3"/>
</dbReference>
<evidence type="ECO:0000256" key="1">
    <source>
        <dbReference type="ARBA" id="ARBA00022737"/>
    </source>
</evidence>
<proteinExistence type="predicted"/>
<evidence type="ECO:0000313" key="4">
    <source>
        <dbReference type="EMBL" id="PSB01406.1"/>
    </source>
</evidence>
<dbReference type="EMBL" id="PVWJ01000109">
    <property type="protein sequence ID" value="PSB01406.1"/>
    <property type="molecule type" value="Genomic_DNA"/>
</dbReference>
<dbReference type="Gene3D" id="2.40.10.10">
    <property type="entry name" value="Trypsin-like serine proteases"/>
    <property type="match status" value="2"/>
</dbReference>
<dbReference type="AlphaFoldDB" id="A0A2T1BZF3"/>
<reference evidence="4 5" key="1">
    <citation type="submission" date="2018-02" db="EMBL/GenBank/DDBJ databases">
        <authorList>
            <person name="Cohen D.B."/>
            <person name="Kent A.D."/>
        </authorList>
    </citation>
    <scope>NUCLEOTIDE SEQUENCE [LARGE SCALE GENOMIC DNA]</scope>
    <source>
        <strain evidence="4 5">CCAP 1448/3</strain>
    </source>
</reference>
<dbReference type="Pfam" id="PF00515">
    <property type="entry name" value="TPR_1"/>
    <property type="match status" value="2"/>
</dbReference>
<comment type="caution">
    <text evidence="4">The sequence shown here is derived from an EMBL/GenBank/DDBJ whole genome shotgun (WGS) entry which is preliminary data.</text>
</comment>